<proteinExistence type="predicted"/>
<sequence>MEDGGREIQVPAYFLCPISLQIMRNPVTLHTGITYDGHSIQQWRLHSSTGHCPSPSSSSPPTPISSPPTTPSAASSKPGTPPTPPPSPASTAFPPPPKSPNHRPPRRSPACPKIPPHPRPQEDHRLRPSRGERD</sequence>
<comment type="caution">
    <text evidence="6">The sequence shown here is derived from an EMBL/GenBank/DDBJ whole genome shotgun (WGS) entry which is preliminary data.</text>
</comment>
<dbReference type="PANTHER" id="PTHR22849">
    <property type="entry name" value="WDSAM1 PROTEIN"/>
    <property type="match status" value="1"/>
</dbReference>
<dbReference type="PANTHER" id="PTHR22849:SF132">
    <property type="entry name" value="E3 UBIQUITIN-PROTEIN LIGASE PUB23"/>
    <property type="match status" value="1"/>
</dbReference>
<organism evidence="6 7">
    <name type="scientific">Platanthera zijinensis</name>
    <dbReference type="NCBI Taxonomy" id="2320716"/>
    <lineage>
        <taxon>Eukaryota</taxon>
        <taxon>Viridiplantae</taxon>
        <taxon>Streptophyta</taxon>
        <taxon>Embryophyta</taxon>
        <taxon>Tracheophyta</taxon>
        <taxon>Spermatophyta</taxon>
        <taxon>Magnoliopsida</taxon>
        <taxon>Liliopsida</taxon>
        <taxon>Asparagales</taxon>
        <taxon>Orchidaceae</taxon>
        <taxon>Orchidoideae</taxon>
        <taxon>Orchideae</taxon>
        <taxon>Orchidinae</taxon>
        <taxon>Platanthera</taxon>
    </lineage>
</organism>
<dbReference type="InterPro" id="IPR013083">
    <property type="entry name" value="Znf_RING/FYVE/PHD"/>
</dbReference>
<dbReference type="Proteomes" id="UP001418222">
    <property type="component" value="Unassembled WGS sequence"/>
</dbReference>
<dbReference type="GO" id="GO:0016567">
    <property type="term" value="P:protein ubiquitination"/>
    <property type="evidence" value="ECO:0007669"/>
    <property type="project" value="UniProtKB-UniRule"/>
</dbReference>
<dbReference type="EMBL" id="JBBWWQ010000003">
    <property type="protein sequence ID" value="KAK8952440.1"/>
    <property type="molecule type" value="Genomic_DNA"/>
</dbReference>
<dbReference type="InterPro" id="IPR003613">
    <property type="entry name" value="Ubox_domain"/>
</dbReference>
<gene>
    <name evidence="6" type="primary">PUB22</name>
    <name evidence="6" type="ORF">KSP39_PZI003608</name>
</gene>
<keyword evidence="2 3" id="KW-0808">Transferase</keyword>
<evidence type="ECO:0000256" key="1">
    <source>
        <dbReference type="ARBA" id="ARBA00004906"/>
    </source>
</evidence>
<keyword evidence="7" id="KW-1185">Reference proteome</keyword>
<dbReference type="EC" id="2.3.2.27" evidence="3"/>
<reference evidence="6 7" key="1">
    <citation type="journal article" date="2022" name="Nat. Plants">
        <title>Genomes of leafy and leafless Platanthera orchids illuminate the evolution of mycoheterotrophy.</title>
        <authorList>
            <person name="Li M.H."/>
            <person name="Liu K.W."/>
            <person name="Li Z."/>
            <person name="Lu H.C."/>
            <person name="Ye Q.L."/>
            <person name="Zhang D."/>
            <person name="Wang J.Y."/>
            <person name="Li Y.F."/>
            <person name="Zhong Z.M."/>
            <person name="Liu X."/>
            <person name="Yu X."/>
            <person name="Liu D.K."/>
            <person name="Tu X.D."/>
            <person name="Liu B."/>
            <person name="Hao Y."/>
            <person name="Liao X.Y."/>
            <person name="Jiang Y.T."/>
            <person name="Sun W.H."/>
            <person name="Chen J."/>
            <person name="Chen Y.Q."/>
            <person name="Ai Y."/>
            <person name="Zhai J.W."/>
            <person name="Wu S.S."/>
            <person name="Zhou Z."/>
            <person name="Hsiao Y.Y."/>
            <person name="Wu W.L."/>
            <person name="Chen Y.Y."/>
            <person name="Lin Y.F."/>
            <person name="Hsu J.L."/>
            <person name="Li C.Y."/>
            <person name="Wang Z.W."/>
            <person name="Zhao X."/>
            <person name="Zhong W.Y."/>
            <person name="Ma X.K."/>
            <person name="Ma L."/>
            <person name="Huang J."/>
            <person name="Chen G.Z."/>
            <person name="Huang M.Z."/>
            <person name="Huang L."/>
            <person name="Peng D.H."/>
            <person name="Luo Y.B."/>
            <person name="Zou S.Q."/>
            <person name="Chen S.P."/>
            <person name="Lan S."/>
            <person name="Tsai W.C."/>
            <person name="Van de Peer Y."/>
            <person name="Liu Z.J."/>
        </authorList>
    </citation>
    <scope>NUCLEOTIDE SEQUENCE [LARGE SCALE GENOMIC DNA]</scope>
    <source>
        <strain evidence="6">Lor287</strain>
    </source>
</reference>
<evidence type="ECO:0000313" key="7">
    <source>
        <dbReference type="Proteomes" id="UP001418222"/>
    </source>
</evidence>
<dbReference type="GO" id="GO:0061630">
    <property type="term" value="F:ubiquitin protein ligase activity"/>
    <property type="evidence" value="ECO:0007669"/>
    <property type="project" value="UniProtKB-UniRule"/>
</dbReference>
<evidence type="ECO:0000259" key="5">
    <source>
        <dbReference type="PROSITE" id="PS51698"/>
    </source>
</evidence>
<feature type="region of interest" description="Disordered" evidence="4">
    <location>
        <begin position="44"/>
        <end position="134"/>
    </location>
</feature>
<evidence type="ECO:0000256" key="4">
    <source>
        <dbReference type="SAM" id="MobiDB-lite"/>
    </source>
</evidence>
<keyword evidence="3" id="KW-0833">Ubl conjugation pathway</keyword>
<dbReference type="InterPro" id="IPR045185">
    <property type="entry name" value="PUB22/23/24-like"/>
</dbReference>
<name>A0AAP0BXK5_9ASPA</name>
<accession>A0AAP0BXK5</accession>
<dbReference type="SUPFAM" id="SSF57850">
    <property type="entry name" value="RING/U-box"/>
    <property type="match status" value="1"/>
</dbReference>
<evidence type="ECO:0000256" key="2">
    <source>
        <dbReference type="ARBA" id="ARBA00022679"/>
    </source>
</evidence>
<dbReference type="Gene3D" id="3.30.40.10">
    <property type="entry name" value="Zinc/RING finger domain, C3HC4 (zinc finger)"/>
    <property type="match status" value="1"/>
</dbReference>
<feature type="domain" description="U-box" evidence="5">
    <location>
        <begin position="9"/>
        <end position="88"/>
    </location>
</feature>
<evidence type="ECO:0000256" key="3">
    <source>
        <dbReference type="RuleBase" id="RU369093"/>
    </source>
</evidence>
<dbReference type="AlphaFoldDB" id="A0AAP0BXK5"/>
<comment type="pathway">
    <text evidence="1 3">Protein modification; protein ubiquitination.</text>
</comment>
<feature type="compositionally biased region" description="Pro residues" evidence="4">
    <location>
        <begin position="79"/>
        <end position="99"/>
    </location>
</feature>
<comment type="function">
    <text evidence="3">Functions as an E3 ubiquitin ligase.</text>
</comment>
<feature type="compositionally biased region" description="Pro residues" evidence="4">
    <location>
        <begin position="58"/>
        <end position="70"/>
    </location>
</feature>
<dbReference type="Pfam" id="PF04564">
    <property type="entry name" value="U-box"/>
    <property type="match status" value="1"/>
</dbReference>
<dbReference type="SMART" id="SM00504">
    <property type="entry name" value="Ubox"/>
    <property type="match status" value="1"/>
</dbReference>
<comment type="catalytic activity">
    <reaction evidence="3">
        <text>S-ubiquitinyl-[E2 ubiquitin-conjugating enzyme]-L-cysteine + [acceptor protein]-L-lysine = [E2 ubiquitin-conjugating enzyme]-L-cysteine + N(6)-ubiquitinyl-[acceptor protein]-L-lysine.</text>
        <dbReference type="EC" id="2.3.2.27"/>
    </reaction>
</comment>
<feature type="compositionally biased region" description="Basic and acidic residues" evidence="4">
    <location>
        <begin position="119"/>
        <end position="134"/>
    </location>
</feature>
<protein>
    <recommendedName>
        <fullName evidence="3 5">U-box domain-containing protein</fullName>
        <ecNumber evidence="3">2.3.2.27</ecNumber>
    </recommendedName>
    <alternativeName>
        <fullName evidence="3">RING-type E3 ubiquitin transferase PUB</fullName>
    </alternativeName>
</protein>
<evidence type="ECO:0000313" key="6">
    <source>
        <dbReference type="EMBL" id="KAK8952440.1"/>
    </source>
</evidence>
<dbReference type="PROSITE" id="PS51698">
    <property type="entry name" value="U_BOX"/>
    <property type="match status" value="1"/>
</dbReference>